<dbReference type="EMBL" id="JAPJZH010000002">
    <property type="protein sequence ID" value="MDA4844716.1"/>
    <property type="molecule type" value="Genomic_DNA"/>
</dbReference>
<organism evidence="2 3">
    <name type="scientific">Hoeflea poritis</name>
    <dbReference type="NCBI Taxonomy" id="2993659"/>
    <lineage>
        <taxon>Bacteria</taxon>
        <taxon>Pseudomonadati</taxon>
        <taxon>Pseudomonadota</taxon>
        <taxon>Alphaproteobacteria</taxon>
        <taxon>Hyphomicrobiales</taxon>
        <taxon>Rhizobiaceae</taxon>
        <taxon>Hoeflea</taxon>
    </lineage>
</organism>
<dbReference type="SUPFAM" id="SSF69593">
    <property type="entry name" value="Glycerol-3-phosphate (1)-acyltransferase"/>
    <property type="match status" value="1"/>
</dbReference>
<dbReference type="Pfam" id="PF19576">
    <property type="entry name" value="Acyltransf_2"/>
    <property type="match status" value="1"/>
</dbReference>
<feature type="domain" description="Phospholipid/glycerol acyltransferase" evidence="1">
    <location>
        <begin position="85"/>
        <end position="209"/>
    </location>
</feature>
<dbReference type="CDD" id="cd07986">
    <property type="entry name" value="LPLAT_ACT14924-like"/>
    <property type="match status" value="1"/>
</dbReference>
<keyword evidence="3" id="KW-1185">Reference proteome</keyword>
<evidence type="ECO:0000313" key="3">
    <source>
        <dbReference type="Proteomes" id="UP001148313"/>
    </source>
</evidence>
<keyword evidence="2" id="KW-0808">Transferase</keyword>
<accession>A0ABT4VJ50</accession>
<gene>
    <name evidence="2" type="ORF">OOZ53_05105</name>
</gene>
<dbReference type="InterPro" id="IPR002123">
    <property type="entry name" value="Plipid/glycerol_acylTrfase"/>
</dbReference>
<proteinExistence type="predicted"/>
<evidence type="ECO:0000313" key="2">
    <source>
        <dbReference type="EMBL" id="MDA4844716.1"/>
    </source>
</evidence>
<comment type="caution">
    <text evidence="2">The sequence shown here is derived from an EMBL/GenBank/DDBJ whole genome shotgun (WGS) entry which is preliminary data.</text>
</comment>
<name>A0ABT4VJ50_9HYPH</name>
<keyword evidence="2" id="KW-0012">Acyltransferase</keyword>
<dbReference type="InterPro" id="IPR045746">
    <property type="entry name" value="ACT14924-like_Acyltransf_dom"/>
</dbReference>
<sequence>MALNSSTYVTYSAPEQPWLQRTTIRAIETLTGRLKLQRLYRQYRDEKDRPDHAGESFFDAALRLLDINVRYEREALTRIPVDRPVLFIANHPYGVVDGIILCWLALKVRPDVKVMANSVLCRAPEAKPHVLPIEFSGTAEGNAVTIDSRRRALEILLAGGSIAIFPAGGVATATSLLRGPAYDLPWISYTARLVSAARPVIIPIHFSGQNSRLFQIASHLSPTLRLSLYCRETVRRIGRPVDVTIGDPISHEKVADLKPRENLVAELRSRTFALSGRPEINWMQSVTLPK</sequence>
<evidence type="ECO:0000259" key="1">
    <source>
        <dbReference type="SMART" id="SM00563"/>
    </source>
</evidence>
<reference evidence="2" key="1">
    <citation type="submission" date="2022-11" db="EMBL/GenBank/DDBJ databases">
        <title>Hoeflea poritis sp. nov., isolated from scleractinian coral Porites lutea.</title>
        <authorList>
            <person name="Zhang G."/>
            <person name="Wei Q."/>
            <person name="Cai L."/>
        </authorList>
    </citation>
    <scope>NUCLEOTIDE SEQUENCE</scope>
    <source>
        <strain evidence="2">E7-10</strain>
    </source>
</reference>
<dbReference type="RefSeq" id="WP_271088245.1">
    <property type="nucleotide sequence ID" value="NZ_JAPJZH010000002.1"/>
</dbReference>
<dbReference type="Proteomes" id="UP001148313">
    <property type="component" value="Unassembled WGS sequence"/>
</dbReference>
<dbReference type="SMART" id="SM00563">
    <property type="entry name" value="PlsC"/>
    <property type="match status" value="1"/>
</dbReference>
<protein>
    <submittedName>
        <fullName evidence="2">Lysophospholipid acyltransferase family protein</fullName>
    </submittedName>
</protein>
<dbReference type="GO" id="GO:0016746">
    <property type="term" value="F:acyltransferase activity"/>
    <property type="evidence" value="ECO:0007669"/>
    <property type="project" value="UniProtKB-KW"/>
</dbReference>